<dbReference type="InterPro" id="IPR018062">
    <property type="entry name" value="HTH_AraC-typ_CS"/>
</dbReference>
<dbReference type="EMBL" id="SMBX01000005">
    <property type="protein sequence ID" value="TCU98385.1"/>
    <property type="molecule type" value="Genomic_DNA"/>
</dbReference>
<dbReference type="Pfam" id="PF12833">
    <property type="entry name" value="HTH_18"/>
    <property type="match status" value="1"/>
</dbReference>
<keyword evidence="3" id="KW-0804">Transcription</keyword>
<sequence>MSTSKSCCRLSVDEPRIHSSLGDGKTRQQLPDDLGHCYQDLLELEPGLRLNRLHYHPRIPLIEETNGQHKGRVMVITLGMKGRSRYVCRDATRLEFQKGHTTITSFCAIPGDRHYEAGHCVSQLRIIVSEALIAKYVGQERASRILGNHQLNCLASRASTPSALAHARALISHLLPGQGQLPRLDMHIHTLSLLSEQFNLLAPQHRACASPFSPSEIERIEQARQMMGEHLDKPLTLEYLATTVGINKNKLKDGMIHLYNGTPARLLLDLRMTKALALLESGYQVAQAAWQVGYQYPNNFTVAFTRYHGKSPKAMFGKRAMEH</sequence>
<keyword evidence="6" id="KW-1185">Reference proteome</keyword>
<dbReference type="PROSITE" id="PS00041">
    <property type="entry name" value="HTH_ARAC_FAMILY_1"/>
    <property type="match status" value="1"/>
</dbReference>
<protein>
    <submittedName>
        <fullName evidence="5">AraC-like DNA-binding protein</fullName>
    </submittedName>
</protein>
<dbReference type="PROSITE" id="PS01124">
    <property type="entry name" value="HTH_ARAC_FAMILY_2"/>
    <property type="match status" value="1"/>
</dbReference>
<dbReference type="Gene3D" id="1.10.10.60">
    <property type="entry name" value="Homeodomain-like"/>
    <property type="match status" value="1"/>
</dbReference>
<name>A0A4R3V0Y9_9BURK</name>
<dbReference type="PANTHER" id="PTHR47893">
    <property type="entry name" value="REGULATORY PROTEIN PCHR"/>
    <property type="match status" value="1"/>
</dbReference>
<feature type="domain" description="HTH araC/xylS-type" evidence="4">
    <location>
        <begin position="221"/>
        <end position="318"/>
    </location>
</feature>
<dbReference type="PANTHER" id="PTHR47893:SF1">
    <property type="entry name" value="REGULATORY PROTEIN PCHR"/>
    <property type="match status" value="1"/>
</dbReference>
<dbReference type="OrthoDB" id="185346at2"/>
<dbReference type="GO" id="GO:0043565">
    <property type="term" value="F:sequence-specific DNA binding"/>
    <property type="evidence" value="ECO:0007669"/>
    <property type="project" value="InterPro"/>
</dbReference>
<dbReference type="GO" id="GO:0003700">
    <property type="term" value="F:DNA-binding transcription factor activity"/>
    <property type="evidence" value="ECO:0007669"/>
    <property type="project" value="InterPro"/>
</dbReference>
<dbReference type="InterPro" id="IPR009057">
    <property type="entry name" value="Homeodomain-like_sf"/>
</dbReference>
<dbReference type="SUPFAM" id="SSF46689">
    <property type="entry name" value="Homeodomain-like"/>
    <property type="match status" value="1"/>
</dbReference>
<evidence type="ECO:0000313" key="6">
    <source>
        <dbReference type="Proteomes" id="UP000294692"/>
    </source>
</evidence>
<evidence type="ECO:0000313" key="5">
    <source>
        <dbReference type="EMBL" id="TCU98385.1"/>
    </source>
</evidence>
<dbReference type="InterPro" id="IPR018060">
    <property type="entry name" value="HTH_AraC"/>
</dbReference>
<dbReference type="InterPro" id="IPR053142">
    <property type="entry name" value="PchR_regulatory_protein"/>
</dbReference>
<dbReference type="AlphaFoldDB" id="A0A4R3V0Y9"/>
<reference evidence="5 6" key="1">
    <citation type="submission" date="2019-03" db="EMBL/GenBank/DDBJ databases">
        <title>Genomic Encyclopedia of Type Strains, Phase IV (KMG-IV): sequencing the most valuable type-strain genomes for metagenomic binning, comparative biology and taxonomic classification.</title>
        <authorList>
            <person name="Goeker M."/>
        </authorList>
    </citation>
    <scope>NUCLEOTIDE SEQUENCE [LARGE SCALE GENOMIC DNA]</scope>
    <source>
        <strain evidence="5 6">DSM 100048</strain>
    </source>
</reference>
<keyword evidence="1" id="KW-0805">Transcription regulation</keyword>
<proteinExistence type="predicted"/>
<dbReference type="RefSeq" id="WP_132477053.1">
    <property type="nucleotide sequence ID" value="NZ_JBHRVM010000001.1"/>
</dbReference>
<evidence type="ECO:0000256" key="1">
    <source>
        <dbReference type="ARBA" id="ARBA00023015"/>
    </source>
</evidence>
<comment type="caution">
    <text evidence="5">The sequence shown here is derived from an EMBL/GenBank/DDBJ whole genome shotgun (WGS) entry which is preliminary data.</text>
</comment>
<dbReference type="Proteomes" id="UP000294692">
    <property type="component" value="Unassembled WGS sequence"/>
</dbReference>
<evidence type="ECO:0000256" key="3">
    <source>
        <dbReference type="ARBA" id="ARBA00023163"/>
    </source>
</evidence>
<gene>
    <name evidence="5" type="ORF">EV686_10582</name>
</gene>
<evidence type="ECO:0000259" key="4">
    <source>
        <dbReference type="PROSITE" id="PS01124"/>
    </source>
</evidence>
<organism evidence="5 6">
    <name type="scientific">Paracandidimonas soli</name>
    <dbReference type="NCBI Taxonomy" id="1917182"/>
    <lineage>
        <taxon>Bacteria</taxon>
        <taxon>Pseudomonadati</taxon>
        <taxon>Pseudomonadota</taxon>
        <taxon>Betaproteobacteria</taxon>
        <taxon>Burkholderiales</taxon>
        <taxon>Alcaligenaceae</taxon>
        <taxon>Paracandidimonas</taxon>
    </lineage>
</organism>
<accession>A0A4R3V0Y9</accession>
<dbReference type="SMART" id="SM00342">
    <property type="entry name" value="HTH_ARAC"/>
    <property type="match status" value="1"/>
</dbReference>
<evidence type="ECO:0000256" key="2">
    <source>
        <dbReference type="ARBA" id="ARBA00023125"/>
    </source>
</evidence>
<keyword evidence="2 5" id="KW-0238">DNA-binding</keyword>